<gene>
    <name evidence="1" type="ORF">X797_000346</name>
</gene>
<dbReference type="AlphaFoldDB" id="A0A0A1V6Y4"/>
<evidence type="ECO:0000313" key="2">
    <source>
        <dbReference type="Proteomes" id="UP000030151"/>
    </source>
</evidence>
<organism evidence="1 2">
    <name type="scientific">Metarhizium robertsii</name>
    <dbReference type="NCBI Taxonomy" id="568076"/>
    <lineage>
        <taxon>Eukaryota</taxon>
        <taxon>Fungi</taxon>
        <taxon>Dikarya</taxon>
        <taxon>Ascomycota</taxon>
        <taxon>Pezizomycotina</taxon>
        <taxon>Sordariomycetes</taxon>
        <taxon>Hypocreomycetidae</taxon>
        <taxon>Hypocreales</taxon>
        <taxon>Clavicipitaceae</taxon>
        <taxon>Metarhizium</taxon>
    </lineage>
</organism>
<proteinExistence type="predicted"/>
<dbReference type="EMBL" id="JELW01000001">
    <property type="protein sequence ID" value="EXV05630.1"/>
    <property type="molecule type" value="Genomic_DNA"/>
</dbReference>
<comment type="caution">
    <text evidence="1">The sequence shown here is derived from an EMBL/GenBank/DDBJ whole genome shotgun (WGS) entry which is preliminary data.</text>
</comment>
<evidence type="ECO:0000313" key="1">
    <source>
        <dbReference type="EMBL" id="EXV05630.1"/>
    </source>
</evidence>
<protein>
    <submittedName>
        <fullName evidence="1">Uncharacterized protein</fullName>
    </submittedName>
</protein>
<dbReference type="HOGENOM" id="CLU_1704659_0_0_1"/>
<dbReference type="Proteomes" id="UP000030151">
    <property type="component" value="Unassembled WGS sequence"/>
</dbReference>
<name>A0A0A1V6Y4_9HYPO</name>
<accession>A0A0A1V6Y4</accession>
<sequence length="154" mass="16362">MRIERASRLGDFGATAGAEPRRWGITGLDTVFQALQALSGVERRATDHDHVLSRAEIRGPTASVGFRPGGGSYPFVTAWVERSGRLRHGALPSCIAASVMDGSIVPSCEARVVLLPPVTLGACLTDDAFRSVLLGEDDGRDADIATAGHYNIKF</sequence>
<reference evidence="1 2" key="1">
    <citation type="submission" date="2014-02" db="EMBL/GenBank/DDBJ databases">
        <title>The genome sequence of the entomopathogenic fungus Metarhizium robertsii ARSEF 2575.</title>
        <authorList>
            <person name="Giuliano Garisto Donzelli B."/>
            <person name="Roe B.A."/>
            <person name="Macmil S.L."/>
            <person name="Krasnoff S.B."/>
            <person name="Gibson D.M."/>
        </authorList>
    </citation>
    <scope>NUCLEOTIDE SEQUENCE [LARGE SCALE GENOMIC DNA]</scope>
    <source>
        <strain evidence="1 2">ARSEF 2575</strain>
    </source>
</reference>